<accession>A0A7N6BZQ1</accession>
<dbReference type="SMART" id="SM00303">
    <property type="entry name" value="GPS"/>
    <property type="match status" value="1"/>
</dbReference>
<feature type="transmembrane region" description="Helical" evidence="7">
    <location>
        <begin position="315"/>
        <end position="339"/>
    </location>
</feature>
<dbReference type="Gene3D" id="1.20.1070.10">
    <property type="entry name" value="Rhodopsin 7-helix transmembrane proteins"/>
    <property type="match status" value="1"/>
</dbReference>
<evidence type="ECO:0000256" key="1">
    <source>
        <dbReference type="ARBA" id="ARBA00004141"/>
    </source>
</evidence>
<feature type="transmembrane region" description="Helical" evidence="7">
    <location>
        <begin position="476"/>
        <end position="495"/>
    </location>
</feature>
<dbReference type="InterPro" id="IPR000832">
    <property type="entry name" value="GPCR_2_secretin-like"/>
</dbReference>
<proteinExistence type="predicted"/>
<keyword evidence="11" id="KW-1185">Reference proteome</keyword>
<evidence type="ECO:0000256" key="4">
    <source>
        <dbReference type="ARBA" id="ARBA00023136"/>
    </source>
</evidence>
<dbReference type="Proteomes" id="UP000265040">
    <property type="component" value="Chromosome 3"/>
</dbReference>
<feature type="region of interest" description="Disordered" evidence="6">
    <location>
        <begin position="540"/>
        <end position="567"/>
    </location>
</feature>
<dbReference type="PANTHER" id="PTHR12011:SF435">
    <property type="entry name" value="ADHESION G PROTEIN-COUPLED RECEPTOR G1-RELATED"/>
    <property type="match status" value="1"/>
</dbReference>
<evidence type="ECO:0000256" key="7">
    <source>
        <dbReference type="SAM" id="Phobius"/>
    </source>
</evidence>
<gene>
    <name evidence="10" type="primary">ADGRG1</name>
</gene>
<dbReference type="PRINTS" id="PR00249">
    <property type="entry name" value="GPCRSECRETIN"/>
</dbReference>
<evidence type="ECO:0000256" key="6">
    <source>
        <dbReference type="SAM" id="MobiDB-lite"/>
    </source>
</evidence>
<dbReference type="PROSITE" id="PS50261">
    <property type="entry name" value="G_PROTEIN_RECEP_F2_4"/>
    <property type="match status" value="1"/>
</dbReference>
<feature type="domain" description="G-protein coupled receptors family 2 profile 2" evidence="9">
    <location>
        <begin position="280"/>
        <end position="531"/>
    </location>
</feature>
<dbReference type="GO" id="GO:0004930">
    <property type="term" value="F:G protein-coupled receptor activity"/>
    <property type="evidence" value="ECO:0007669"/>
    <property type="project" value="InterPro"/>
</dbReference>
<dbReference type="GO" id="GO:0007166">
    <property type="term" value="P:cell surface receptor signaling pathway"/>
    <property type="evidence" value="ECO:0007669"/>
    <property type="project" value="InterPro"/>
</dbReference>
<keyword evidence="3 7" id="KW-1133">Transmembrane helix</keyword>
<feature type="transmembrane region" description="Helical" evidence="7">
    <location>
        <begin position="387"/>
        <end position="413"/>
    </location>
</feature>
<evidence type="ECO:0008006" key="12">
    <source>
        <dbReference type="Google" id="ProtNLM"/>
    </source>
</evidence>
<reference evidence="10" key="1">
    <citation type="submission" date="2021-04" db="EMBL/GenBank/DDBJ databases">
        <authorList>
            <consortium name="Wellcome Sanger Institute Data Sharing"/>
        </authorList>
    </citation>
    <scope>NUCLEOTIDE SEQUENCE [LARGE SCALE GENOMIC DNA]</scope>
</reference>
<dbReference type="GO" id="GO:0005886">
    <property type="term" value="C:plasma membrane"/>
    <property type="evidence" value="ECO:0007669"/>
    <property type="project" value="TreeGrafter"/>
</dbReference>
<dbReference type="GeneTree" id="ENSGT00940000154285"/>
<feature type="transmembrane region" description="Helical" evidence="7">
    <location>
        <begin position="277"/>
        <end position="303"/>
    </location>
</feature>
<dbReference type="Gene3D" id="2.60.220.50">
    <property type="match status" value="1"/>
</dbReference>
<dbReference type="Pfam" id="PF01825">
    <property type="entry name" value="GPS"/>
    <property type="match status" value="1"/>
</dbReference>
<comment type="subcellular location">
    <subcellularLocation>
        <location evidence="1">Membrane</location>
        <topology evidence="1">Multi-pass membrane protein</topology>
    </subcellularLocation>
</comment>
<reference evidence="10" key="2">
    <citation type="submission" date="2025-08" db="UniProtKB">
        <authorList>
            <consortium name="Ensembl"/>
        </authorList>
    </citation>
    <scope>IDENTIFICATION</scope>
</reference>
<protein>
    <recommendedName>
        <fullName evidence="12">Adhesion G protein-coupled receptor G1</fullName>
    </recommendedName>
</protein>
<feature type="transmembrane region" description="Helical" evidence="7">
    <location>
        <begin position="442"/>
        <end position="464"/>
    </location>
</feature>
<dbReference type="AlphaFoldDB" id="A0A7N6BZQ1"/>
<evidence type="ECO:0000259" key="9">
    <source>
        <dbReference type="PROSITE" id="PS50261"/>
    </source>
</evidence>
<feature type="transmembrane region" description="Helical" evidence="7">
    <location>
        <begin position="507"/>
        <end position="529"/>
    </location>
</feature>
<evidence type="ECO:0000256" key="5">
    <source>
        <dbReference type="ARBA" id="ARBA00023157"/>
    </source>
</evidence>
<dbReference type="InterPro" id="IPR046338">
    <property type="entry name" value="GAIN_dom_sf"/>
</dbReference>
<dbReference type="PANTHER" id="PTHR12011">
    <property type="entry name" value="ADHESION G-PROTEIN COUPLED RECEPTOR"/>
    <property type="match status" value="1"/>
</dbReference>
<dbReference type="InterPro" id="IPR000203">
    <property type="entry name" value="GPS"/>
</dbReference>
<reference evidence="10" key="3">
    <citation type="submission" date="2025-09" db="UniProtKB">
        <authorList>
            <consortium name="Ensembl"/>
        </authorList>
    </citation>
    <scope>IDENTIFICATION</scope>
</reference>
<keyword evidence="2 7" id="KW-0812">Transmembrane</keyword>
<feature type="transmembrane region" description="Helical" evidence="7">
    <location>
        <begin position="351"/>
        <end position="375"/>
    </location>
</feature>
<dbReference type="GO" id="GO:0007189">
    <property type="term" value="P:adenylate cyclase-activating G protein-coupled receptor signaling pathway"/>
    <property type="evidence" value="ECO:0007669"/>
    <property type="project" value="TreeGrafter"/>
</dbReference>
<evidence type="ECO:0000313" key="10">
    <source>
        <dbReference type="Ensembl" id="ENSATEP00000070205.1"/>
    </source>
</evidence>
<feature type="domain" description="GAIN-B" evidence="8">
    <location>
        <begin position="131"/>
        <end position="273"/>
    </location>
</feature>
<evidence type="ECO:0000259" key="8">
    <source>
        <dbReference type="PROSITE" id="PS50221"/>
    </source>
</evidence>
<dbReference type="Ensembl" id="ENSATET00000049378.2">
    <property type="protein sequence ID" value="ENSATEP00000070205.1"/>
    <property type="gene ID" value="ENSATEG00000007461.3"/>
</dbReference>
<keyword evidence="5" id="KW-1015">Disulfide bond</keyword>
<dbReference type="FunFam" id="1.20.1070.10:FF:000493">
    <property type="entry name" value="Adhesion G protein-coupled receptor G1"/>
    <property type="match status" value="1"/>
</dbReference>
<dbReference type="Pfam" id="PF00002">
    <property type="entry name" value="7tm_2"/>
    <property type="match status" value="1"/>
</dbReference>
<name>A0A7N6BZQ1_ANATE</name>
<dbReference type="PROSITE" id="PS50221">
    <property type="entry name" value="GAIN_B"/>
    <property type="match status" value="1"/>
</dbReference>
<evidence type="ECO:0000256" key="3">
    <source>
        <dbReference type="ARBA" id="ARBA00022989"/>
    </source>
</evidence>
<evidence type="ECO:0000313" key="11">
    <source>
        <dbReference type="Proteomes" id="UP000265040"/>
    </source>
</evidence>
<keyword evidence="4 7" id="KW-0472">Membrane</keyword>
<organism evidence="10 11">
    <name type="scientific">Anabas testudineus</name>
    <name type="common">Climbing perch</name>
    <name type="synonym">Anthias testudineus</name>
    <dbReference type="NCBI Taxonomy" id="64144"/>
    <lineage>
        <taxon>Eukaryota</taxon>
        <taxon>Metazoa</taxon>
        <taxon>Chordata</taxon>
        <taxon>Craniata</taxon>
        <taxon>Vertebrata</taxon>
        <taxon>Euteleostomi</taxon>
        <taxon>Actinopterygii</taxon>
        <taxon>Neopterygii</taxon>
        <taxon>Teleostei</taxon>
        <taxon>Neoteleostei</taxon>
        <taxon>Acanthomorphata</taxon>
        <taxon>Anabantaria</taxon>
        <taxon>Anabantiformes</taxon>
        <taxon>Anabantoidei</taxon>
        <taxon>Anabantidae</taxon>
        <taxon>Anabas</taxon>
    </lineage>
</organism>
<evidence type="ECO:0000256" key="2">
    <source>
        <dbReference type="ARBA" id="ARBA00022692"/>
    </source>
</evidence>
<feature type="compositionally biased region" description="Low complexity" evidence="6">
    <location>
        <begin position="540"/>
        <end position="556"/>
    </location>
</feature>
<dbReference type="InterPro" id="IPR057244">
    <property type="entry name" value="GAIN_B"/>
</dbReference>
<sequence length="567" mass="63997">VQDNKSDNICLLSCSAAASENDLDLKFCGTWVHGKGALSLDINLSTGCKGLLISANETYLSIDGQITSQCSRSEVISLKNHQEQQTEFCLYWDPLVDQMKLQVGGNNFTLCWPVRLQGSCCTDLSHGQNEPMASYGIRDGTVYTDLISKNTHKAYNFGGQPIQCRDINSVCLSVCVFQEDHNEVKVLNNVVEITVENEVIANLPEPIRITFHHDTIYKTHSRKCVSWDTRKDPLQVNWAMDGCETKQSGEKQTECLCNHLTYFTVLVQLEPRPVRHLLALTAITSLGCAVSVISCVALIIYLFRKRRFKEKFTRIHLGLAVSLFLLHLLFFLTGVLANVGGERVCTWVGAALHYALLSSFTWMGLQVFHTFWSVYKIFIQMFSPQHYIWILVGFGFPIIPVMILGCIGGIYGIREVVPSNDVNNPYLMCWMRTEREALLAHYFINLPILIFLVLSGIVMLFVVYREIKPRDEWKNNRVAFLSIWGLSCLFGTTWGLTFLDFGPLSDFVLFVSCFLNSFQGFFLMLRFWILDCMRKQAGGSYSGSTSSSSSSSTGSTKQRMLQAQEKS</sequence>
<dbReference type="InterPro" id="IPR017981">
    <property type="entry name" value="GPCR_2-like_7TM"/>
</dbReference>